<dbReference type="EMBL" id="JAURVH010001524">
    <property type="protein sequence ID" value="KAK5919850.1"/>
    <property type="molecule type" value="Genomic_DNA"/>
</dbReference>
<evidence type="ECO:0000313" key="2">
    <source>
        <dbReference type="EMBL" id="KAK5919850.1"/>
    </source>
</evidence>
<evidence type="ECO:0000256" key="1">
    <source>
        <dbReference type="SAM" id="MobiDB-lite"/>
    </source>
</evidence>
<comment type="caution">
    <text evidence="2">The sequence shown here is derived from an EMBL/GenBank/DDBJ whole genome shotgun (WGS) entry which is preliminary data.</text>
</comment>
<dbReference type="AlphaFoldDB" id="A0AAN8DCW7"/>
<name>A0AAN8DCW7_CHAGU</name>
<accession>A0AAN8DCW7</accession>
<proteinExistence type="predicted"/>
<organism evidence="2 3">
    <name type="scientific">Champsocephalus gunnari</name>
    <name type="common">Mackerel icefish</name>
    <dbReference type="NCBI Taxonomy" id="52237"/>
    <lineage>
        <taxon>Eukaryota</taxon>
        <taxon>Metazoa</taxon>
        <taxon>Chordata</taxon>
        <taxon>Craniata</taxon>
        <taxon>Vertebrata</taxon>
        <taxon>Euteleostomi</taxon>
        <taxon>Actinopterygii</taxon>
        <taxon>Neopterygii</taxon>
        <taxon>Teleostei</taxon>
        <taxon>Neoteleostei</taxon>
        <taxon>Acanthomorphata</taxon>
        <taxon>Eupercaria</taxon>
        <taxon>Perciformes</taxon>
        <taxon>Notothenioidei</taxon>
        <taxon>Channichthyidae</taxon>
        <taxon>Champsocephalus</taxon>
    </lineage>
</organism>
<dbReference type="Proteomes" id="UP001331515">
    <property type="component" value="Unassembled WGS sequence"/>
</dbReference>
<gene>
    <name evidence="2" type="ORF">CgunFtcFv8_023713</name>
</gene>
<keyword evidence="3" id="KW-1185">Reference proteome</keyword>
<feature type="region of interest" description="Disordered" evidence="1">
    <location>
        <begin position="20"/>
        <end position="48"/>
    </location>
</feature>
<reference evidence="2 3" key="1">
    <citation type="journal article" date="2023" name="Mol. Biol. Evol.">
        <title>Genomics of Secondarily Temperate Adaptation in the Only Non-Antarctic Icefish.</title>
        <authorList>
            <person name="Rivera-Colon A.G."/>
            <person name="Rayamajhi N."/>
            <person name="Minhas B.F."/>
            <person name="Madrigal G."/>
            <person name="Bilyk K.T."/>
            <person name="Yoon V."/>
            <person name="Hune M."/>
            <person name="Gregory S."/>
            <person name="Cheng C.H.C."/>
            <person name="Catchen J.M."/>
        </authorList>
    </citation>
    <scope>NUCLEOTIDE SEQUENCE [LARGE SCALE GENOMIC DNA]</scope>
    <source>
        <tissue evidence="2">White muscle</tissue>
    </source>
</reference>
<evidence type="ECO:0000313" key="3">
    <source>
        <dbReference type="Proteomes" id="UP001331515"/>
    </source>
</evidence>
<protein>
    <submittedName>
        <fullName evidence="2">Uncharacterized protein</fullName>
    </submittedName>
</protein>
<sequence>MCLKCAGEDPKTALFEKKLPEGLKALQSHPSRQRSDPNADLSPGPGSTFQLRSGCRVLARLSNPNFTVGGGGLNALHYVIDDMS</sequence>